<name>A0A6M3Y4E6_9ZZZZ</name>
<dbReference type="AlphaFoldDB" id="A0A6M3Y4E6"/>
<evidence type="ECO:0000256" key="1">
    <source>
        <dbReference type="SAM" id="MobiDB-lite"/>
    </source>
</evidence>
<sequence length="122" mass="14184">MMRPTEYGEMSKSEKWEGMAGSTDSVPLVNDPTGRPIIIRHFTFSAPPTAGRWPSKEFIAEEHQPSIEKFLWKDELKLIDKLKVRINKEDNTFDIFAPCQPRWGSHLFEKPKTLQNILKKNK</sequence>
<proteinExistence type="predicted"/>
<dbReference type="EMBL" id="MT141538">
    <property type="protein sequence ID" value="QJA65426.1"/>
    <property type="molecule type" value="Genomic_DNA"/>
</dbReference>
<gene>
    <name evidence="3" type="ORF">MM415A00136_0023</name>
    <name evidence="2" type="ORF">MM415B00397_0038</name>
</gene>
<reference evidence="3" key="1">
    <citation type="submission" date="2020-03" db="EMBL/GenBank/DDBJ databases">
        <title>The deep terrestrial virosphere.</title>
        <authorList>
            <person name="Holmfeldt K."/>
            <person name="Nilsson E."/>
            <person name="Simone D."/>
            <person name="Lopez-Fernandez M."/>
            <person name="Wu X."/>
            <person name="de Brujin I."/>
            <person name="Lundin D."/>
            <person name="Andersson A."/>
            <person name="Bertilsson S."/>
            <person name="Dopson M."/>
        </authorList>
    </citation>
    <scope>NUCLEOTIDE SEQUENCE</scope>
    <source>
        <strain evidence="3">MM415A00136</strain>
        <strain evidence="2">MM415B00397</strain>
    </source>
</reference>
<organism evidence="3">
    <name type="scientific">viral metagenome</name>
    <dbReference type="NCBI Taxonomy" id="1070528"/>
    <lineage>
        <taxon>unclassified sequences</taxon>
        <taxon>metagenomes</taxon>
        <taxon>organismal metagenomes</taxon>
    </lineage>
</organism>
<evidence type="ECO:0000313" key="3">
    <source>
        <dbReference type="EMBL" id="QJI05141.1"/>
    </source>
</evidence>
<accession>A0A6M3Y4E6</accession>
<protein>
    <submittedName>
        <fullName evidence="3">Uncharacterized protein</fullName>
    </submittedName>
</protein>
<dbReference type="EMBL" id="MT145195">
    <property type="protein sequence ID" value="QJI05141.1"/>
    <property type="molecule type" value="Genomic_DNA"/>
</dbReference>
<feature type="region of interest" description="Disordered" evidence="1">
    <location>
        <begin position="1"/>
        <end position="27"/>
    </location>
</feature>
<evidence type="ECO:0000313" key="2">
    <source>
        <dbReference type="EMBL" id="QJA65426.1"/>
    </source>
</evidence>